<feature type="repeat" description="ANK" evidence="3">
    <location>
        <begin position="325"/>
        <end position="357"/>
    </location>
</feature>
<dbReference type="Pfam" id="PF12796">
    <property type="entry name" value="Ank_2"/>
    <property type="match status" value="2"/>
</dbReference>
<comment type="caution">
    <text evidence="4">The sequence shown here is derived from an EMBL/GenBank/DDBJ whole genome shotgun (WGS) entry which is preliminary data.</text>
</comment>
<dbReference type="PANTHER" id="PTHR24173:SF74">
    <property type="entry name" value="ANKYRIN REPEAT DOMAIN-CONTAINING PROTEIN 16"/>
    <property type="match status" value="1"/>
</dbReference>
<accession>A0A4R6SEC4</accession>
<dbReference type="PROSITE" id="PS50297">
    <property type="entry name" value="ANK_REP_REGION"/>
    <property type="match status" value="2"/>
</dbReference>
<evidence type="ECO:0000313" key="4">
    <source>
        <dbReference type="EMBL" id="TDP98064.1"/>
    </source>
</evidence>
<proteinExistence type="predicted"/>
<dbReference type="SMART" id="SM00248">
    <property type="entry name" value="ANK"/>
    <property type="match status" value="6"/>
</dbReference>
<dbReference type="EMBL" id="SNXZ01000003">
    <property type="protein sequence ID" value="TDP98064.1"/>
    <property type="molecule type" value="Genomic_DNA"/>
</dbReference>
<evidence type="ECO:0000256" key="1">
    <source>
        <dbReference type="ARBA" id="ARBA00022737"/>
    </source>
</evidence>
<keyword evidence="1" id="KW-0677">Repeat</keyword>
<dbReference type="SUPFAM" id="SSF48403">
    <property type="entry name" value="Ankyrin repeat"/>
    <property type="match status" value="1"/>
</dbReference>
<evidence type="ECO:0000313" key="5">
    <source>
        <dbReference type="Proteomes" id="UP000295444"/>
    </source>
</evidence>
<dbReference type="PRINTS" id="PR01415">
    <property type="entry name" value="ANKYRIN"/>
</dbReference>
<evidence type="ECO:0000256" key="3">
    <source>
        <dbReference type="PROSITE-ProRule" id="PRU00023"/>
    </source>
</evidence>
<protein>
    <submittedName>
        <fullName evidence="4">Ankyrin repeat protein</fullName>
    </submittedName>
</protein>
<dbReference type="Gene3D" id="1.25.40.20">
    <property type="entry name" value="Ankyrin repeat-containing domain"/>
    <property type="match status" value="2"/>
</dbReference>
<feature type="repeat" description="ANK" evidence="3">
    <location>
        <begin position="155"/>
        <end position="187"/>
    </location>
</feature>
<sequence>MDLGQLRKQAKERVRATPSLKLADAQHAIAREHGFPSWPRLKAYVERSGVQQPFRGDLDYYAERAYGLLASAQDGTPSAVAEFTRLGQPLSRAGARAVVARRHGFSGWQALAHHLRGLDAEPFARAFRLIEARDVEGLAAHLDRFPELVSRKGTNGNDLLGLAASTCDERLVRIVLERGADPAAANAHGWTALHQAGYSNLPWMARLLLDAGAPPDVHGRGDGGTPLVVALFWGHREVAAVLAERSLAPGNLRVAAGLDRVDLLPTATADHRGFYRPHSGFPAWTPGDSVQEARDEALAWAARNGATQAMDWLVRHGARPNADVYRGTPLIWAACRARDEAVRWLLDHGADVNQRATFGGPQHGQGVTALHMAAESDHRSTVEILLAAGADRTLTDDLYNATPGGWAEFNGHPELAHLLS</sequence>
<keyword evidence="5" id="KW-1185">Reference proteome</keyword>
<dbReference type="Proteomes" id="UP000295444">
    <property type="component" value="Unassembled WGS sequence"/>
</dbReference>
<feature type="repeat" description="ANK" evidence="3">
    <location>
        <begin position="188"/>
        <end position="220"/>
    </location>
</feature>
<dbReference type="OrthoDB" id="928522at2"/>
<gene>
    <name evidence="4" type="ORF">EV186_1031044</name>
</gene>
<feature type="repeat" description="ANK" evidence="3">
    <location>
        <begin position="365"/>
        <end position="397"/>
    </location>
</feature>
<evidence type="ECO:0000256" key="2">
    <source>
        <dbReference type="ARBA" id="ARBA00023043"/>
    </source>
</evidence>
<dbReference type="AlphaFoldDB" id="A0A4R6SEC4"/>
<reference evidence="4 5" key="1">
    <citation type="submission" date="2019-03" db="EMBL/GenBank/DDBJ databases">
        <title>Genomic Encyclopedia of Type Strains, Phase IV (KMG-IV): sequencing the most valuable type-strain genomes for metagenomic binning, comparative biology and taxonomic classification.</title>
        <authorList>
            <person name="Goeker M."/>
        </authorList>
    </citation>
    <scope>NUCLEOTIDE SEQUENCE [LARGE SCALE GENOMIC DNA]</scope>
    <source>
        <strain evidence="4 5">DSM 45361</strain>
    </source>
</reference>
<dbReference type="PROSITE" id="PS50088">
    <property type="entry name" value="ANK_REPEAT"/>
    <property type="match status" value="4"/>
</dbReference>
<dbReference type="InterPro" id="IPR036770">
    <property type="entry name" value="Ankyrin_rpt-contain_sf"/>
</dbReference>
<organism evidence="4 5">
    <name type="scientific">Labedaea rhizosphaerae</name>
    <dbReference type="NCBI Taxonomy" id="598644"/>
    <lineage>
        <taxon>Bacteria</taxon>
        <taxon>Bacillati</taxon>
        <taxon>Actinomycetota</taxon>
        <taxon>Actinomycetes</taxon>
        <taxon>Pseudonocardiales</taxon>
        <taxon>Pseudonocardiaceae</taxon>
        <taxon>Labedaea</taxon>
    </lineage>
</organism>
<dbReference type="RefSeq" id="WP_133851171.1">
    <property type="nucleotide sequence ID" value="NZ_SNXZ01000003.1"/>
</dbReference>
<name>A0A4R6SEC4_LABRH</name>
<dbReference type="InterPro" id="IPR002110">
    <property type="entry name" value="Ankyrin_rpt"/>
</dbReference>
<dbReference type="PANTHER" id="PTHR24173">
    <property type="entry name" value="ANKYRIN REPEAT CONTAINING"/>
    <property type="match status" value="1"/>
</dbReference>
<keyword evidence="2 3" id="KW-0040">ANK repeat</keyword>
<dbReference type="Pfam" id="PF00023">
    <property type="entry name" value="Ank"/>
    <property type="match status" value="1"/>
</dbReference>